<gene>
    <name evidence="2" type="ORF">bsdtw1_02818</name>
</gene>
<evidence type="ECO:0000313" key="2">
    <source>
        <dbReference type="EMBL" id="GFP76714.1"/>
    </source>
</evidence>
<keyword evidence="1" id="KW-1133">Transmembrane helix</keyword>
<dbReference type="RefSeq" id="WP_183278125.1">
    <property type="nucleotide sequence ID" value="NZ_BLZR01000001.1"/>
</dbReference>
<accession>A0A6V8SHL4</accession>
<comment type="caution">
    <text evidence="2">The sequence shown here is derived from an EMBL/GenBank/DDBJ whole genome shotgun (WGS) entry which is preliminary data.</text>
</comment>
<keyword evidence="1" id="KW-0812">Transmembrane</keyword>
<keyword evidence="1" id="KW-0472">Membrane</keyword>
<sequence length="137" mass="16149">MRKVIIRILVIVTFLCLILIQTFYNLGRKQYDYELNNKLESKSIQNDHLSNEDKVKEPLYDVISKLKEKEEISINSITKKDGYKEISFSVNTEINKLTNLVAFFQDNDIIIIKYDIQQKDNILRCNILGQYRGKVNE</sequence>
<name>A0A6V8SHL4_9CLOT</name>
<evidence type="ECO:0000256" key="1">
    <source>
        <dbReference type="SAM" id="Phobius"/>
    </source>
</evidence>
<dbReference type="AlphaFoldDB" id="A0A6V8SHL4"/>
<proteinExistence type="predicted"/>
<keyword evidence="3" id="KW-1185">Reference proteome</keyword>
<dbReference type="Proteomes" id="UP000580568">
    <property type="component" value="Unassembled WGS sequence"/>
</dbReference>
<evidence type="ECO:0000313" key="3">
    <source>
        <dbReference type="Proteomes" id="UP000580568"/>
    </source>
</evidence>
<feature type="transmembrane region" description="Helical" evidence="1">
    <location>
        <begin position="6"/>
        <end position="26"/>
    </location>
</feature>
<dbReference type="EMBL" id="BLZR01000001">
    <property type="protein sequence ID" value="GFP76714.1"/>
    <property type="molecule type" value="Genomic_DNA"/>
</dbReference>
<organism evidence="2 3">
    <name type="scientific">Clostridium fungisolvens</name>
    <dbReference type="NCBI Taxonomy" id="1604897"/>
    <lineage>
        <taxon>Bacteria</taxon>
        <taxon>Bacillati</taxon>
        <taxon>Bacillota</taxon>
        <taxon>Clostridia</taxon>
        <taxon>Eubacteriales</taxon>
        <taxon>Clostridiaceae</taxon>
        <taxon>Clostridium</taxon>
    </lineage>
</organism>
<reference evidence="2 3" key="1">
    <citation type="submission" date="2020-07" db="EMBL/GenBank/DDBJ databases">
        <title>A new beta-1,3-glucan-decomposing anaerobic bacterium isolated from anoxic soil subjected to biological soil disinfestation.</title>
        <authorList>
            <person name="Ueki A."/>
            <person name="Tonouchi A."/>
        </authorList>
    </citation>
    <scope>NUCLEOTIDE SEQUENCE [LARGE SCALE GENOMIC DNA]</scope>
    <source>
        <strain evidence="2 3">TW1</strain>
    </source>
</reference>
<protein>
    <submittedName>
        <fullName evidence="2">Uncharacterized protein</fullName>
    </submittedName>
</protein>